<reference evidence="5" key="1">
    <citation type="submission" date="2019-07" db="EMBL/GenBank/DDBJ databases">
        <title>Genomic Encyclopedia of Type Strains, Phase IV (KMG-IV): sequencing the most valuable type-strain genomes for metagenomic binning, comparative biology and taxonomic classification.</title>
        <authorList>
            <person name="Goeker M."/>
        </authorList>
    </citation>
    <scope>NUCLEOTIDE SEQUENCE</scope>
    <source>
        <strain evidence="5">DSM 44596</strain>
    </source>
</reference>
<evidence type="ECO:0000259" key="3">
    <source>
        <dbReference type="Pfam" id="PF00561"/>
    </source>
</evidence>
<feature type="domain" description="AB hydrolase-1" evidence="3">
    <location>
        <begin position="151"/>
        <end position="287"/>
    </location>
</feature>
<dbReference type="Gene3D" id="3.40.50.1820">
    <property type="entry name" value="alpha/beta hydrolase"/>
    <property type="match status" value="1"/>
</dbReference>
<organism evidence="5">
    <name type="scientific">Nocardia globerula</name>
    <dbReference type="NCBI Taxonomy" id="1818"/>
    <lineage>
        <taxon>Bacteria</taxon>
        <taxon>Bacillati</taxon>
        <taxon>Actinomycetota</taxon>
        <taxon>Actinomycetes</taxon>
        <taxon>Mycobacteriales</taxon>
        <taxon>Nocardiaceae</taxon>
        <taxon>Nocardia</taxon>
    </lineage>
</organism>
<proteinExistence type="predicted"/>
<dbReference type="InterPro" id="IPR013595">
    <property type="entry name" value="Pept_S33_TAP-like_C"/>
</dbReference>
<evidence type="ECO:0000259" key="4">
    <source>
        <dbReference type="Pfam" id="PF08386"/>
    </source>
</evidence>
<gene>
    <name evidence="5" type="ORF">FNL38_10796</name>
</gene>
<evidence type="ECO:0000256" key="1">
    <source>
        <dbReference type="SAM" id="MobiDB-lite"/>
    </source>
</evidence>
<feature type="chain" id="PRO_5039498940" evidence="2">
    <location>
        <begin position="20"/>
        <end position="518"/>
    </location>
</feature>
<dbReference type="Pfam" id="PF08386">
    <property type="entry name" value="Abhydrolase_4"/>
    <property type="match status" value="1"/>
</dbReference>
<dbReference type="GO" id="GO:0003824">
    <property type="term" value="F:catalytic activity"/>
    <property type="evidence" value="ECO:0007669"/>
    <property type="project" value="UniProtKB-ARBA"/>
</dbReference>
<evidence type="ECO:0000256" key="2">
    <source>
        <dbReference type="SAM" id="SignalP"/>
    </source>
</evidence>
<sequence length="518" mass="52622">MRRAALIAVVLATCCACGAGPSIRPDVAVEGHTGGTPGSSDTSQATPPPVPAPAVPTSDLPWRDCSGTSLADAALAAASTGVIVECAEFSAPIDTSGRIDGTFTAAATRARTSATPADAYPIVFTSGTDRSSGSTLAMLSATGLTAVLAAHPVVALDRRGIDRSTPIECMEPDTRRGLADLGQFEPSFSGDAADAVATLGHDATISCTDYLDPQELEFGADAAADDINALRTRWGVDTIALWAAGSGSDIALSYAATYPDNIARLILDSPAPIATDATTEEESRVQGQEAALTAFATRCAALSCSLGPDPRAAVVALTERARAGEFRPLSAASITRAISASLAIASQNRQLDTTSLADALSALGTGNPVPMRERAAAAEKALASDGQFVGRCTDGVQWPGVGRIRELQQTWGKSYPVFGNEAALGLSACASWPTTAPTPLPTALKPTVLVLSGQADPAVGNTGLATVTGVVTNAGARFASLDWQGSGHPAMQSACVQQAAVSYLDNQSLPANGNVCPA</sequence>
<dbReference type="Pfam" id="PF00561">
    <property type="entry name" value="Abhydrolase_1"/>
    <property type="match status" value="1"/>
</dbReference>
<accession>A0A652YJT4</accession>
<dbReference type="EMBL" id="VNIQ01000007">
    <property type="protein sequence ID" value="TYQ01675.1"/>
    <property type="molecule type" value="Genomic_DNA"/>
</dbReference>
<name>A0A652YJT4_NOCGL</name>
<evidence type="ECO:0000313" key="5">
    <source>
        <dbReference type="EMBL" id="TYQ01675.1"/>
    </source>
</evidence>
<dbReference type="AlphaFoldDB" id="A0A652YJT4"/>
<feature type="domain" description="Peptidase S33 tripeptidyl aminopeptidase-like C-terminal" evidence="4">
    <location>
        <begin position="415"/>
        <end position="516"/>
    </location>
</feature>
<feature type="region of interest" description="Disordered" evidence="1">
    <location>
        <begin position="28"/>
        <end position="59"/>
    </location>
</feature>
<feature type="signal peptide" evidence="2">
    <location>
        <begin position="1"/>
        <end position="19"/>
    </location>
</feature>
<protein>
    <submittedName>
        <fullName evidence="5">TAP-like protein</fullName>
    </submittedName>
</protein>
<dbReference type="SUPFAM" id="SSF53474">
    <property type="entry name" value="alpha/beta-Hydrolases"/>
    <property type="match status" value="1"/>
</dbReference>
<dbReference type="InterPro" id="IPR000073">
    <property type="entry name" value="AB_hydrolase_1"/>
</dbReference>
<keyword evidence="2" id="KW-0732">Signal</keyword>
<dbReference type="InterPro" id="IPR029058">
    <property type="entry name" value="AB_hydrolase_fold"/>
</dbReference>
<comment type="caution">
    <text evidence="5">The sequence shown here is derived from an EMBL/GenBank/DDBJ whole genome shotgun (WGS) entry which is preliminary data.</text>
</comment>